<protein>
    <submittedName>
        <fullName evidence="1">Uncharacterized protein</fullName>
    </submittedName>
</protein>
<evidence type="ECO:0000313" key="2">
    <source>
        <dbReference type="Proteomes" id="UP001612741"/>
    </source>
</evidence>
<proteinExistence type="predicted"/>
<name>A0ABW7Z9R2_9ACTN</name>
<gene>
    <name evidence="1" type="ORF">ACIBG2_46530</name>
</gene>
<accession>A0ABW7Z9R2</accession>
<dbReference type="RefSeq" id="WP_397090859.1">
    <property type="nucleotide sequence ID" value="NZ_JBITGY010000016.1"/>
</dbReference>
<comment type="caution">
    <text evidence="1">The sequence shown here is derived from an EMBL/GenBank/DDBJ whole genome shotgun (WGS) entry which is preliminary data.</text>
</comment>
<dbReference type="EMBL" id="JBITGY010000016">
    <property type="protein sequence ID" value="MFI6504912.1"/>
    <property type="molecule type" value="Genomic_DNA"/>
</dbReference>
<organism evidence="1 2">
    <name type="scientific">Nonomuraea typhae</name>
    <dbReference type="NCBI Taxonomy" id="2603600"/>
    <lineage>
        <taxon>Bacteria</taxon>
        <taxon>Bacillati</taxon>
        <taxon>Actinomycetota</taxon>
        <taxon>Actinomycetes</taxon>
        <taxon>Streptosporangiales</taxon>
        <taxon>Streptosporangiaceae</taxon>
        <taxon>Nonomuraea</taxon>
    </lineage>
</organism>
<reference evidence="1 2" key="1">
    <citation type="submission" date="2024-10" db="EMBL/GenBank/DDBJ databases">
        <title>The Natural Products Discovery Center: Release of the First 8490 Sequenced Strains for Exploring Actinobacteria Biosynthetic Diversity.</title>
        <authorList>
            <person name="Kalkreuter E."/>
            <person name="Kautsar S.A."/>
            <person name="Yang D."/>
            <person name="Bader C.D."/>
            <person name="Teijaro C.N."/>
            <person name="Fluegel L."/>
            <person name="Davis C.M."/>
            <person name="Simpson J.R."/>
            <person name="Lauterbach L."/>
            <person name="Steele A.D."/>
            <person name="Gui C."/>
            <person name="Meng S."/>
            <person name="Li G."/>
            <person name="Viehrig K."/>
            <person name="Ye F."/>
            <person name="Su P."/>
            <person name="Kiefer A.F."/>
            <person name="Nichols A."/>
            <person name="Cepeda A.J."/>
            <person name="Yan W."/>
            <person name="Fan B."/>
            <person name="Jiang Y."/>
            <person name="Adhikari A."/>
            <person name="Zheng C.-J."/>
            <person name="Schuster L."/>
            <person name="Cowan T.M."/>
            <person name="Smanski M.J."/>
            <person name="Chevrette M.G."/>
            <person name="De Carvalho L.P.S."/>
            <person name="Shen B."/>
        </authorList>
    </citation>
    <scope>NUCLEOTIDE SEQUENCE [LARGE SCALE GENOMIC DNA]</scope>
    <source>
        <strain evidence="1 2">NPDC050545</strain>
    </source>
</reference>
<evidence type="ECO:0000313" key="1">
    <source>
        <dbReference type="EMBL" id="MFI6504912.1"/>
    </source>
</evidence>
<keyword evidence="2" id="KW-1185">Reference proteome</keyword>
<dbReference type="Proteomes" id="UP001612741">
    <property type="component" value="Unassembled WGS sequence"/>
</dbReference>
<sequence length="58" mass="6140">MRALLELAPRDAGNAPPEAGVEFLEGATLHEIAACWLTCTLECRNTENSVVPSADDAV</sequence>